<dbReference type="RefSeq" id="WP_211350609.1">
    <property type="nucleotide sequence ID" value="NZ_BAAAIK010000011.1"/>
</dbReference>
<dbReference type="FunFam" id="3.40.50.720:FF:000084">
    <property type="entry name" value="Short-chain dehydrogenase reductase"/>
    <property type="match status" value="1"/>
</dbReference>
<gene>
    <name evidence="4" type="ORF">FB467_2749</name>
</gene>
<sequence length="258" mass="26826">MPTSVETPETLTALVTGAGRGIGRAIAARLSREGVRVALTARNADQLAQTAAECPGPTLVLPADITDPAALEDVFSAVEQEWGPVHVLVANAGAGTSAPLPKTTDEQWQQMLDLNLTAPFRCLRRAIPPMVDAGYGRIVVVASVAAKVGEPYISAYTASKHGVLGLVRSAAVELARTGVTVNAVCPGYVDTPMTDQTVEGISASTGREAQEARTILERKQPIGRLIRPEEVADAAWLCISTGGITGQGINIDGGAHQS</sequence>
<name>A0A542YU31_9MICO</name>
<evidence type="ECO:0000313" key="4">
    <source>
        <dbReference type="EMBL" id="TQL51599.1"/>
    </source>
</evidence>
<dbReference type="GO" id="GO:0016491">
    <property type="term" value="F:oxidoreductase activity"/>
    <property type="evidence" value="ECO:0007669"/>
    <property type="project" value="UniProtKB-KW"/>
</dbReference>
<dbReference type="InterPro" id="IPR050259">
    <property type="entry name" value="SDR"/>
</dbReference>
<evidence type="ECO:0000256" key="1">
    <source>
        <dbReference type="ARBA" id="ARBA00006484"/>
    </source>
</evidence>
<evidence type="ECO:0000256" key="3">
    <source>
        <dbReference type="RuleBase" id="RU000363"/>
    </source>
</evidence>
<dbReference type="Pfam" id="PF00106">
    <property type="entry name" value="adh_short"/>
    <property type="match status" value="1"/>
</dbReference>
<protein>
    <submittedName>
        <fullName evidence="4">Short-subunit dehydrogenase</fullName>
    </submittedName>
</protein>
<dbReference type="PRINTS" id="PR00081">
    <property type="entry name" value="GDHRDH"/>
</dbReference>
<dbReference type="SUPFAM" id="SSF51735">
    <property type="entry name" value="NAD(P)-binding Rossmann-fold domains"/>
    <property type="match status" value="1"/>
</dbReference>
<dbReference type="Gene3D" id="3.40.50.720">
    <property type="entry name" value="NAD(P)-binding Rossmann-like Domain"/>
    <property type="match status" value="1"/>
</dbReference>
<reference evidence="4 5" key="1">
    <citation type="submission" date="2019-06" db="EMBL/GenBank/DDBJ databases">
        <title>Sequencing the genomes of 1000 actinobacteria strains.</title>
        <authorList>
            <person name="Klenk H.-P."/>
        </authorList>
    </citation>
    <scope>NUCLEOTIDE SEQUENCE [LARGE SCALE GENOMIC DNA]</scope>
    <source>
        <strain evidence="4 5">DSM 12335</strain>
    </source>
</reference>
<dbReference type="PROSITE" id="PS00061">
    <property type="entry name" value="ADH_SHORT"/>
    <property type="match status" value="1"/>
</dbReference>
<evidence type="ECO:0000256" key="2">
    <source>
        <dbReference type="ARBA" id="ARBA00023002"/>
    </source>
</evidence>
<keyword evidence="2" id="KW-0560">Oxidoreductase</keyword>
<accession>A0A542YU31</accession>
<dbReference type="CDD" id="cd05233">
    <property type="entry name" value="SDR_c"/>
    <property type="match status" value="1"/>
</dbReference>
<dbReference type="PANTHER" id="PTHR42879">
    <property type="entry name" value="3-OXOACYL-(ACYL-CARRIER-PROTEIN) REDUCTASE"/>
    <property type="match status" value="1"/>
</dbReference>
<dbReference type="EMBL" id="VFOP01000001">
    <property type="protein sequence ID" value="TQL51599.1"/>
    <property type="molecule type" value="Genomic_DNA"/>
</dbReference>
<dbReference type="GO" id="GO:0032787">
    <property type="term" value="P:monocarboxylic acid metabolic process"/>
    <property type="evidence" value="ECO:0007669"/>
    <property type="project" value="UniProtKB-ARBA"/>
</dbReference>
<evidence type="ECO:0000313" key="5">
    <source>
        <dbReference type="Proteomes" id="UP000319516"/>
    </source>
</evidence>
<dbReference type="PRINTS" id="PR00080">
    <property type="entry name" value="SDRFAMILY"/>
</dbReference>
<dbReference type="InterPro" id="IPR036291">
    <property type="entry name" value="NAD(P)-bd_dom_sf"/>
</dbReference>
<keyword evidence="5" id="KW-1185">Reference proteome</keyword>
<dbReference type="Proteomes" id="UP000319516">
    <property type="component" value="Unassembled WGS sequence"/>
</dbReference>
<proteinExistence type="inferred from homology"/>
<dbReference type="PANTHER" id="PTHR42879:SF2">
    <property type="entry name" value="3-OXOACYL-[ACYL-CARRIER-PROTEIN] REDUCTASE FABG"/>
    <property type="match status" value="1"/>
</dbReference>
<dbReference type="InterPro" id="IPR002347">
    <property type="entry name" value="SDR_fam"/>
</dbReference>
<organism evidence="4 5">
    <name type="scientific">Ornithinicoccus hortensis</name>
    <dbReference type="NCBI Taxonomy" id="82346"/>
    <lineage>
        <taxon>Bacteria</taxon>
        <taxon>Bacillati</taxon>
        <taxon>Actinomycetota</taxon>
        <taxon>Actinomycetes</taxon>
        <taxon>Micrococcales</taxon>
        <taxon>Intrasporangiaceae</taxon>
        <taxon>Ornithinicoccus</taxon>
    </lineage>
</organism>
<dbReference type="AlphaFoldDB" id="A0A542YU31"/>
<dbReference type="InterPro" id="IPR020904">
    <property type="entry name" value="Sc_DH/Rdtase_CS"/>
</dbReference>
<comment type="similarity">
    <text evidence="1 3">Belongs to the short-chain dehydrogenases/reductases (SDR) family.</text>
</comment>
<comment type="caution">
    <text evidence="4">The sequence shown here is derived from an EMBL/GenBank/DDBJ whole genome shotgun (WGS) entry which is preliminary data.</text>
</comment>